<dbReference type="FunFam" id="3.40.50.300:FF:000032">
    <property type="entry name" value="Export ABC transporter ATP-binding protein"/>
    <property type="match status" value="1"/>
</dbReference>
<accession>A0AAF0YUW4</accession>
<dbReference type="InterPro" id="IPR003593">
    <property type="entry name" value="AAA+_ATPase"/>
</dbReference>
<evidence type="ECO:0000256" key="3">
    <source>
        <dbReference type="ARBA" id="ARBA00022840"/>
    </source>
</evidence>
<dbReference type="GO" id="GO:0005886">
    <property type="term" value="C:plasma membrane"/>
    <property type="evidence" value="ECO:0007669"/>
    <property type="project" value="TreeGrafter"/>
</dbReference>
<dbReference type="CDD" id="cd03255">
    <property type="entry name" value="ABC_MJ0796_LolCDE_FtsE"/>
    <property type="match status" value="1"/>
</dbReference>
<dbReference type="InterPro" id="IPR027417">
    <property type="entry name" value="P-loop_NTPase"/>
</dbReference>
<organism evidence="5 6">
    <name type="scientific">Corynebacterium pyruviciproducens</name>
    <dbReference type="NCBI Taxonomy" id="598660"/>
    <lineage>
        <taxon>Bacteria</taxon>
        <taxon>Bacillati</taxon>
        <taxon>Actinomycetota</taxon>
        <taxon>Actinomycetes</taxon>
        <taxon>Mycobacteriales</taxon>
        <taxon>Corynebacteriaceae</taxon>
        <taxon>Corynebacterium</taxon>
    </lineage>
</organism>
<dbReference type="GO" id="GO:0016887">
    <property type="term" value="F:ATP hydrolysis activity"/>
    <property type="evidence" value="ECO:0007669"/>
    <property type="project" value="InterPro"/>
</dbReference>
<dbReference type="InterPro" id="IPR015854">
    <property type="entry name" value="ABC_transpr_LolD-like"/>
</dbReference>
<evidence type="ECO:0000313" key="6">
    <source>
        <dbReference type="Proteomes" id="UP000234560"/>
    </source>
</evidence>
<dbReference type="GO" id="GO:0098796">
    <property type="term" value="C:membrane protein complex"/>
    <property type="evidence" value="ECO:0007669"/>
    <property type="project" value="UniProtKB-ARBA"/>
</dbReference>
<dbReference type="PROSITE" id="PS50893">
    <property type="entry name" value="ABC_TRANSPORTER_2"/>
    <property type="match status" value="1"/>
</dbReference>
<evidence type="ECO:0000259" key="4">
    <source>
        <dbReference type="PROSITE" id="PS50893"/>
    </source>
</evidence>
<reference evidence="5" key="2">
    <citation type="submission" date="2023-10" db="EMBL/GenBank/DDBJ databases">
        <authorList>
            <person name="Choi B."/>
        </authorList>
    </citation>
    <scope>NUCLEOTIDE SEQUENCE</scope>
    <source>
        <strain evidence="5">UMB0763</strain>
    </source>
</reference>
<evidence type="ECO:0000256" key="2">
    <source>
        <dbReference type="ARBA" id="ARBA00022741"/>
    </source>
</evidence>
<name>A0AAF0YUW4_9CORY</name>
<evidence type="ECO:0000313" key="5">
    <source>
        <dbReference type="EMBL" id="WOT01903.1"/>
    </source>
</evidence>
<dbReference type="GO" id="GO:0022857">
    <property type="term" value="F:transmembrane transporter activity"/>
    <property type="evidence" value="ECO:0007669"/>
    <property type="project" value="TreeGrafter"/>
</dbReference>
<dbReference type="KEGG" id="cpyr:CYJ47_11725"/>
<protein>
    <submittedName>
        <fullName evidence="5">ABC transporter ATP-binding protein</fullName>
    </submittedName>
</protein>
<dbReference type="AlphaFoldDB" id="A0AAF0YUW4"/>
<proteinExistence type="predicted"/>
<dbReference type="SMART" id="SM00382">
    <property type="entry name" value="AAA"/>
    <property type="match status" value="1"/>
</dbReference>
<dbReference type="InterPro" id="IPR017871">
    <property type="entry name" value="ABC_transporter-like_CS"/>
</dbReference>
<dbReference type="Pfam" id="PF00005">
    <property type="entry name" value="ABC_tran"/>
    <property type="match status" value="1"/>
</dbReference>
<keyword evidence="3 5" id="KW-0067">ATP-binding</keyword>
<gene>
    <name evidence="5" type="ORF">CYJ47_11725</name>
</gene>
<dbReference type="GO" id="GO:0005524">
    <property type="term" value="F:ATP binding"/>
    <property type="evidence" value="ECO:0007669"/>
    <property type="project" value="UniProtKB-KW"/>
</dbReference>
<feature type="domain" description="ABC transporter" evidence="4">
    <location>
        <begin position="2"/>
        <end position="222"/>
    </location>
</feature>
<dbReference type="Proteomes" id="UP000234560">
    <property type="component" value="Chromosome"/>
</dbReference>
<evidence type="ECO:0000256" key="1">
    <source>
        <dbReference type="ARBA" id="ARBA00022448"/>
    </source>
</evidence>
<keyword evidence="1" id="KW-0813">Transport</keyword>
<keyword evidence="2" id="KW-0547">Nucleotide-binding</keyword>
<dbReference type="InterPro" id="IPR003439">
    <property type="entry name" value="ABC_transporter-like_ATP-bd"/>
</dbReference>
<dbReference type="EMBL" id="CP136958">
    <property type="protein sequence ID" value="WOT01903.1"/>
    <property type="molecule type" value="Genomic_DNA"/>
</dbReference>
<dbReference type="InterPro" id="IPR017911">
    <property type="entry name" value="MacB-like_ATP-bd"/>
</dbReference>
<dbReference type="PANTHER" id="PTHR24220">
    <property type="entry name" value="IMPORT ATP-BINDING PROTEIN"/>
    <property type="match status" value="1"/>
</dbReference>
<reference evidence="5" key="1">
    <citation type="submission" date="2017-12" db="EMBL/GenBank/DDBJ databases">
        <authorList>
            <person name="Thomas-White K."/>
            <person name="Wolfe A.J."/>
        </authorList>
    </citation>
    <scope>NUCLEOTIDE SEQUENCE</scope>
    <source>
        <strain evidence="5">UMB0763</strain>
    </source>
</reference>
<dbReference type="PROSITE" id="PS00211">
    <property type="entry name" value="ABC_TRANSPORTER_1"/>
    <property type="match status" value="1"/>
</dbReference>
<dbReference type="SUPFAM" id="SSF52540">
    <property type="entry name" value="P-loop containing nucleoside triphosphate hydrolases"/>
    <property type="match status" value="1"/>
</dbReference>
<dbReference type="Gene3D" id="3.40.50.300">
    <property type="entry name" value="P-loop containing nucleotide triphosphate hydrolases"/>
    <property type="match status" value="1"/>
</dbReference>
<sequence>MLKLENITKTHQSGTRAVVALDGVSLEVKPGEFLAIMGPSGSGKSTLLNIAGLLDTPSSGEVIIDGTPTSHLTRKERARIRRRDIGFVFQSYNLLESLTVIENVAMPLRFDGDKNALALAEKALSTVGIDNLRDSYPAEISGGQAQRVAIARAVVGPRRFLLADEPTGALDTASGDAVMKILRDQVTAGAAGILVTHEPRFAAWADRTIYLRDGKIEGDDRG</sequence>
<dbReference type="RefSeq" id="WP_101678550.1">
    <property type="nucleotide sequence ID" value="NZ_CAMIHY010000003.1"/>
</dbReference>